<gene>
    <name evidence="1" type="ORF">OVA965_LOCUS44707</name>
    <name evidence="2" type="ORF">TMI583_LOCUS47676</name>
</gene>
<proteinExistence type="predicted"/>
<dbReference type="Proteomes" id="UP000682733">
    <property type="component" value="Unassembled WGS sequence"/>
</dbReference>
<reference evidence="1" key="1">
    <citation type="submission" date="2021-02" db="EMBL/GenBank/DDBJ databases">
        <authorList>
            <person name="Nowell W R."/>
        </authorList>
    </citation>
    <scope>NUCLEOTIDE SEQUENCE</scope>
</reference>
<evidence type="ECO:0000313" key="2">
    <source>
        <dbReference type="EMBL" id="CAF4493814.1"/>
    </source>
</evidence>
<sequence length="97" mass="11614">GDFWAEYLSSLPFTCKIEIMVDTPVSDTNETHLNYIKQTFQVSNQFWIQHNLSVEFHYNKHTSRIYTLPYPKTKYDFQSYSNDMKTVIIIGSQRYLF</sequence>
<dbReference type="EMBL" id="CAJOBA010093392">
    <property type="protein sequence ID" value="CAF4493814.1"/>
    <property type="molecule type" value="Genomic_DNA"/>
</dbReference>
<feature type="non-terminal residue" evidence="1">
    <location>
        <position position="1"/>
    </location>
</feature>
<dbReference type="AlphaFoldDB" id="A0A8S2G7V4"/>
<name>A0A8S2G7V4_9BILA</name>
<comment type="caution">
    <text evidence="1">The sequence shown here is derived from an EMBL/GenBank/DDBJ whole genome shotgun (WGS) entry which is preliminary data.</text>
</comment>
<organism evidence="1 3">
    <name type="scientific">Didymodactylos carnosus</name>
    <dbReference type="NCBI Taxonomy" id="1234261"/>
    <lineage>
        <taxon>Eukaryota</taxon>
        <taxon>Metazoa</taxon>
        <taxon>Spiralia</taxon>
        <taxon>Gnathifera</taxon>
        <taxon>Rotifera</taxon>
        <taxon>Eurotatoria</taxon>
        <taxon>Bdelloidea</taxon>
        <taxon>Philodinida</taxon>
        <taxon>Philodinidae</taxon>
        <taxon>Didymodactylos</taxon>
    </lineage>
</organism>
<accession>A0A8S2G7V4</accession>
<dbReference type="EMBL" id="CAJNOK010065296">
    <property type="protein sequence ID" value="CAF1648837.1"/>
    <property type="molecule type" value="Genomic_DNA"/>
</dbReference>
<protein>
    <submittedName>
        <fullName evidence="1">Uncharacterized protein</fullName>
    </submittedName>
</protein>
<dbReference type="Proteomes" id="UP000677228">
    <property type="component" value="Unassembled WGS sequence"/>
</dbReference>
<evidence type="ECO:0000313" key="3">
    <source>
        <dbReference type="Proteomes" id="UP000677228"/>
    </source>
</evidence>
<evidence type="ECO:0000313" key="1">
    <source>
        <dbReference type="EMBL" id="CAF1648837.1"/>
    </source>
</evidence>